<keyword evidence="1" id="KW-0732">Signal</keyword>
<dbReference type="AlphaFoldDB" id="A0AAD0FPP8"/>
<accession>A0AAD0FPP8</accession>
<reference evidence="2 3" key="1">
    <citation type="submission" date="2017-12" db="EMBL/GenBank/DDBJ databases">
        <title>Complete Genome Sequence of Stenotrophomonas maltophilia CSM2.</title>
        <authorList>
            <person name="Castro-Jaimes S."/>
            <person name="Lopez-Leal G."/>
            <person name="Barberena Jonas C."/>
            <person name="Bustos P."/>
            <person name="Perez-Oseguera A."/>
            <person name="Cevallos M.A."/>
        </authorList>
    </citation>
    <scope>NUCLEOTIDE SEQUENCE [LARGE SCALE GENOMIC DNA]</scope>
    <source>
        <strain evidence="2 3">CSM2</strain>
    </source>
</reference>
<dbReference type="RefSeq" id="WP_049447147.1">
    <property type="nucleotide sequence ID" value="NZ_CP025298.1"/>
</dbReference>
<evidence type="ECO:0000256" key="1">
    <source>
        <dbReference type="SAM" id="SignalP"/>
    </source>
</evidence>
<evidence type="ECO:0000313" key="3">
    <source>
        <dbReference type="Proteomes" id="UP000234414"/>
    </source>
</evidence>
<feature type="signal peptide" evidence="1">
    <location>
        <begin position="1"/>
        <end position="20"/>
    </location>
</feature>
<organism evidence="2 3">
    <name type="scientific">Stenotrophomonas maltophilia</name>
    <name type="common">Pseudomonas maltophilia</name>
    <name type="synonym">Xanthomonas maltophilia</name>
    <dbReference type="NCBI Taxonomy" id="40324"/>
    <lineage>
        <taxon>Bacteria</taxon>
        <taxon>Pseudomonadati</taxon>
        <taxon>Pseudomonadota</taxon>
        <taxon>Gammaproteobacteria</taxon>
        <taxon>Lysobacterales</taxon>
        <taxon>Lysobacteraceae</taxon>
        <taxon>Stenotrophomonas</taxon>
        <taxon>Stenotrophomonas maltophilia group</taxon>
    </lineage>
</organism>
<proteinExistence type="predicted"/>
<evidence type="ECO:0000313" key="2">
    <source>
        <dbReference type="EMBL" id="AUI08528.1"/>
    </source>
</evidence>
<dbReference type="EMBL" id="CP025298">
    <property type="protein sequence ID" value="AUI08528.1"/>
    <property type="molecule type" value="Genomic_DNA"/>
</dbReference>
<name>A0AAD0FPP8_STEMA</name>
<protein>
    <recommendedName>
        <fullName evidence="4">Secreted protein</fullName>
    </recommendedName>
</protein>
<gene>
    <name evidence="2" type="ORF">SmaCSM2_15640</name>
</gene>
<evidence type="ECO:0008006" key="4">
    <source>
        <dbReference type="Google" id="ProtNLM"/>
    </source>
</evidence>
<dbReference type="Proteomes" id="UP000234414">
    <property type="component" value="Chromosome"/>
</dbReference>
<sequence length="83" mass="8678">MIRRILAAALSLGLASAAQAAEFSCFARVGPPSAGQNSSILMGSVSAGGLQAAEAEYHRRTSTSKPVSAGRWVIHELYCMPRS</sequence>
<feature type="chain" id="PRO_5042151971" description="Secreted protein" evidence="1">
    <location>
        <begin position="21"/>
        <end position="83"/>
    </location>
</feature>